<dbReference type="Gene3D" id="3.90.1150.10">
    <property type="entry name" value="Aspartate Aminotransferase, domain 1"/>
    <property type="match status" value="1"/>
</dbReference>
<dbReference type="EMBL" id="JAULSR010000003">
    <property type="protein sequence ID" value="KAK0624616.1"/>
    <property type="molecule type" value="Genomic_DNA"/>
</dbReference>
<dbReference type="PROSITE" id="PS00105">
    <property type="entry name" value="AA_TRANSFER_CLASS_1"/>
    <property type="match status" value="1"/>
</dbReference>
<accession>A0AA39WZS7</accession>
<evidence type="ECO:0000313" key="5">
    <source>
        <dbReference type="Proteomes" id="UP001174934"/>
    </source>
</evidence>
<dbReference type="Pfam" id="PF00155">
    <property type="entry name" value="Aminotran_1_2"/>
    <property type="match status" value="1"/>
</dbReference>
<dbReference type="InterPro" id="IPR004839">
    <property type="entry name" value="Aminotransferase_I/II_large"/>
</dbReference>
<keyword evidence="5" id="KW-1185">Reference proteome</keyword>
<protein>
    <submittedName>
        <fullName evidence="4">Pyridoxal phosphate-dependent transferase</fullName>
    </submittedName>
</protein>
<dbReference type="PANTHER" id="PTHR43510:SF1">
    <property type="entry name" value="AMINOTRANSFERASE FUNCTION, HYPOTHETICAL (EUROFUNG)"/>
    <property type="match status" value="1"/>
</dbReference>
<evidence type="ECO:0000256" key="1">
    <source>
        <dbReference type="ARBA" id="ARBA00007441"/>
    </source>
</evidence>
<keyword evidence="4" id="KW-0808">Transferase</keyword>
<dbReference type="PANTHER" id="PTHR43510">
    <property type="entry name" value="AMINOTRANSFERASE FUNCTION, HYPOTHETICAL (EUROFUNG)"/>
    <property type="match status" value="1"/>
</dbReference>
<dbReference type="CDD" id="cd00609">
    <property type="entry name" value="AAT_like"/>
    <property type="match status" value="1"/>
</dbReference>
<dbReference type="InterPro" id="IPR015421">
    <property type="entry name" value="PyrdxlP-dep_Trfase_major"/>
</dbReference>
<proteinExistence type="inferred from homology"/>
<name>A0AA39WZS7_9PEZI</name>
<comment type="similarity">
    <text evidence="1">Belongs to the class-I pyridoxal-phosphate-dependent aminotransferase family.</text>
</comment>
<dbReference type="Proteomes" id="UP001174934">
    <property type="component" value="Unassembled WGS sequence"/>
</dbReference>
<evidence type="ECO:0000313" key="4">
    <source>
        <dbReference type="EMBL" id="KAK0624616.1"/>
    </source>
</evidence>
<evidence type="ECO:0000259" key="3">
    <source>
        <dbReference type="Pfam" id="PF00155"/>
    </source>
</evidence>
<dbReference type="Gene3D" id="3.40.640.10">
    <property type="entry name" value="Type I PLP-dependent aspartate aminotransferase-like (Major domain)"/>
    <property type="match status" value="1"/>
</dbReference>
<dbReference type="InterPro" id="IPR004838">
    <property type="entry name" value="NHTrfase_class1_PyrdxlP-BS"/>
</dbReference>
<sequence length="397" mass="42845">MVKIERFEVEQWMDTYETTPGVLNLAETCAASISVNDLVDLCEDENAPGPLTLSTKMTYGAILGSHNLRKRVASLFDKASTSPISEQSVLITQGAIAANFLAFYSLVGPGDHVICVYPTYQQLYTVPGSLGAEVSLWKLKEEDNYIPDVKELEALVKTNTKLIVINNPNNPTGSTTPKSVLEEIVAFAKARGIIILSDEVYSPLYHSLPPGQDAPPSILALGYDKTIATGSMSKAFALAGLRLGWVASRDSAIIEAIASARDYTAISVSQLDDQVATYALSQSVLPSLLKRNTALASTNLELLSAFVERYSSVCSWVKPTAGTTALIQFRKKGVPVDDADFALDLLGKTKVLFVPGSLCFGQGKDFKGCVRMGYACGTEVLQEGLKQLEGYVEEHLL</sequence>
<dbReference type="AlphaFoldDB" id="A0AA39WZS7"/>
<feature type="domain" description="Aminotransferase class I/classII large" evidence="3">
    <location>
        <begin position="57"/>
        <end position="379"/>
    </location>
</feature>
<evidence type="ECO:0000256" key="2">
    <source>
        <dbReference type="ARBA" id="ARBA00022898"/>
    </source>
</evidence>
<dbReference type="GO" id="GO:0016740">
    <property type="term" value="F:transferase activity"/>
    <property type="evidence" value="ECO:0007669"/>
    <property type="project" value="UniProtKB-KW"/>
</dbReference>
<reference evidence="4" key="1">
    <citation type="submission" date="2023-06" db="EMBL/GenBank/DDBJ databases">
        <title>Genome-scale phylogeny and comparative genomics of the fungal order Sordariales.</title>
        <authorList>
            <consortium name="Lawrence Berkeley National Laboratory"/>
            <person name="Hensen N."/>
            <person name="Bonometti L."/>
            <person name="Westerberg I."/>
            <person name="Brannstrom I.O."/>
            <person name="Guillou S."/>
            <person name="Cros-Aarteil S."/>
            <person name="Calhoun S."/>
            <person name="Haridas S."/>
            <person name="Kuo A."/>
            <person name="Mondo S."/>
            <person name="Pangilinan J."/>
            <person name="Riley R."/>
            <person name="LaButti K."/>
            <person name="Andreopoulos B."/>
            <person name="Lipzen A."/>
            <person name="Chen C."/>
            <person name="Yanf M."/>
            <person name="Daum C."/>
            <person name="Ng V."/>
            <person name="Clum A."/>
            <person name="Steindorff A."/>
            <person name="Ohm R."/>
            <person name="Martin F."/>
            <person name="Silar P."/>
            <person name="Natvig D."/>
            <person name="Lalanne C."/>
            <person name="Gautier V."/>
            <person name="Ament-velasquez S.L."/>
            <person name="Kruys A."/>
            <person name="Hutchinson M.I."/>
            <person name="Powell A.J."/>
            <person name="Barry K."/>
            <person name="Miller A.N."/>
            <person name="Grigoriev I.V."/>
            <person name="Debuchy R."/>
            <person name="Gladieux P."/>
            <person name="Thoren M.H."/>
            <person name="Johannesson H."/>
        </authorList>
    </citation>
    <scope>NUCLEOTIDE SEQUENCE</scope>
    <source>
        <strain evidence="4">SMH3391-2</strain>
    </source>
</reference>
<comment type="caution">
    <text evidence="4">The sequence shown here is derived from an EMBL/GenBank/DDBJ whole genome shotgun (WGS) entry which is preliminary data.</text>
</comment>
<dbReference type="SUPFAM" id="SSF53383">
    <property type="entry name" value="PLP-dependent transferases"/>
    <property type="match status" value="1"/>
</dbReference>
<dbReference type="InterPro" id="IPR015424">
    <property type="entry name" value="PyrdxlP-dep_Trfase"/>
</dbReference>
<keyword evidence="2" id="KW-0663">Pyridoxal phosphate</keyword>
<dbReference type="InterPro" id="IPR015422">
    <property type="entry name" value="PyrdxlP-dep_Trfase_small"/>
</dbReference>
<gene>
    <name evidence="4" type="ORF">B0T17DRAFT_492018</name>
</gene>
<dbReference type="GO" id="GO:0030170">
    <property type="term" value="F:pyridoxal phosphate binding"/>
    <property type="evidence" value="ECO:0007669"/>
    <property type="project" value="InterPro"/>
</dbReference>
<organism evidence="4 5">
    <name type="scientific">Bombardia bombarda</name>
    <dbReference type="NCBI Taxonomy" id="252184"/>
    <lineage>
        <taxon>Eukaryota</taxon>
        <taxon>Fungi</taxon>
        <taxon>Dikarya</taxon>
        <taxon>Ascomycota</taxon>
        <taxon>Pezizomycotina</taxon>
        <taxon>Sordariomycetes</taxon>
        <taxon>Sordariomycetidae</taxon>
        <taxon>Sordariales</taxon>
        <taxon>Lasiosphaeriaceae</taxon>
        <taxon>Bombardia</taxon>
    </lineage>
</organism>